<proteinExistence type="predicted"/>
<dbReference type="SUPFAM" id="SSF56601">
    <property type="entry name" value="beta-lactamase/transpeptidase-like"/>
    <property type="match status" value="1"/>
</dbReference>
<dbReference type="InterPro" id="IPR001466">
    <property type="entry name" value="Beta-lactam-related"/>
</dbReference>
<evidence type="ECO:0000313" key="3">
    <source>
        <dbReference type="Proteomes" id="UP000288212"/>
    </source>
</evidence>
<reference evidence="2 3" key="1">
    <citation type="journal article" date="2011" name="Front. Microbiol.">
        <title>Genomic signatures of strain selection and enhancement in Bacillus atrophaeus var. globigii, a historical biowarfare simulant.</title>
        <authorList>
            <person name="Gibbons H.S."/>
            <person name="Broomall S.M."/>
            <person name="McNew L.A."/>
            <person name="Daligault H."/>
            <person name="Chapman C."/>
            <person name="Bruce D."/>
            <person name="Karavis M."/>
            <person name="Krepps M."/>
            <person name="McGregor P.A."/>
            <person name="Hong C."/>
            <person name="Park K.H."/>
            <person name="Akmal A."/>
            <person name="Feldman A."/>
            <person name="Lin J.S."/>
            <person name="Chang W.E."/>
            <person name="Higgs B.W."/>
            <person name="Demirev P."/>
            <person name="Lindquist J."/>
            <person name="Liem A."/>
            <person name="Fochler E."/>
            <person name="Read T.D."/>
            <person name="Tapia R."/>
            <person name="Johnson S."/>
            <person name="Bishop-Lilly K.A."/>
            <person name="Detter C."/>
            <person name="Han C."/>
            <person name="Sozhamannan S."/>
            <person name="Rosenzweig C.N."/>
            <person name="Skowronski E.W."/>
        </authorList>
    </citation>
    <scope>NUCLEOTIDE SEQUENCE [LARGE SCALE GENOMIC DNA]</scope>
    <source>
        <strain evidence="2 3">AK5</strain>
    </source>
</reference>
<organism evidence="2 3">
    <name type="scientific">Aliidiomarina haloalkalitolerans</name>
    <dbReference type="NCBI Taxonomy" id="859059"/>
    <lineage>
        <taxon>Bacteria</taxon>
        <taxon>Pseudomonadati</taxon>
        <taxon>Pseudomonadota</taxon>
        <taxon>Gammaproteobacteria</taxon>
        <taxon>Alteromonadales</taxon>
        <taxon>Idiomarinaceae</taxon>
        <taxon>Aliidiomarina</taxon>
    </lineage>
</organism>
<dbReference type="AlphaFoldDB" id="A0A432VYW7"/>
<sequence length="575" mass="64066">MKLSKTWSYNTWPHKTWFASFGFLGLSLLALKLIAVSHTAEVQNRTQQFHQSARTDLLHIFETSIPETVPGAIIFAVHKGEVLIESALGYANLELEVPMQPNQSFQIGSVAKQMTAVAILQLIAEEKIALQTSVADFLPDTCSIPIDITIEHLLTHTSGIPNYLAQPGWRAQARLPANASEVHHLYCNLPTHFPVGAAWDYSNSGYFLLADIVAQVSGTSFHEYLQASVFDAADINEIWPHEPDVIYPGLVSGYIPHGAGHRPADFYDPSQILGAGSLIGTMHGLYQWYQTMQSNVLIPQALRDKAWQPFYTSTGRNTEYGYGWEMKHVQGYATVEHGGYFPGYFTSVLTVPEQDLFVAAFVNTRSYDPIDLTTRLAAAILGQPFPEPNYVSVTDSLVEQWQGIWVDSDGVQRRIGLRNGELYIQRGNGSAFRLLPDNRGNLHYTDSVSYLALETSNNAQELVLYNRAGEQSRSERIHAEGQHYQEVELGESQQQALSGYYQLAPEFGFRLFIDQGELYLQGTGQNAGRLMALTPLYLVSEDLIAEFEFKADDDGNVTQMVIHQGGQRIPALKVN</sequence>
<dbReference type="Proteomes" id="UP000288212">
    <property type="component" value="Unassembled WGS sequence"/>
</dbReference>
<gene>
    <name evidence="2" type="ORF">CWE06_03130</name>
</gene>
<dbReference type="OrthoDB" id="9799367at2"/>
<dbReference type="RefSeq" id="WP_126791062.1">
    <property type="nucleotide sequence ID" value="NZ_PIPI01000001.1"/>
</dbReference>
<keyword evidence="3" id="KW-1185">Reference proteome</keyword>
<feature type="domain" description="Beta-lactamase-related" evidence="1">
    <location>
        <begin position="69"/>
        <end position="375"/>
    </location>
</feature>
<protein>
    <recommendedName>
        <fullName evidence="1">Beta-lactamase-related domain-containing protein</fullName>
    </recommendedName>
</protein>
<dbReference type="Pfam" id="PF00144">
    <property type="entry name" value="Beta-lactamase"/>
    <property type="match status" value="1"/>
</dbReference>
<dbReference type="EMBL" id="PIPI01000001">
    <property type="protein sequence ID" value="RUO21852.1"/>
    <property type="molecule type" value="Genomic_DNA"/>
</dbReference>
<accession>A0A432VYW7</accession>
<dbReference type="InterPro" id="IPR050491">
    <property type="entry name" value="AmpC-like"/>
</dbReference>
<evidence type="ECO:0000313" key="2">
    <source>
        <dbReference type="EMBL" id="RUO21852.1"/>
    </source>
</evidence>
<dbReference type="PANTHER" id="PTHR46825:SF9">
    <property type="entry name" value="BETA-LACTAMASE-RELATED DOMAIN-CONTAINING PROTEIN"/>
    <property type="match status" value="1"/>
</dbReference>
<evidence type="ECO:0000259" key="1">
    <source>
        <dbReference type="Pfam" id="PF00144"/>
    </source>
</evidence>
<dbReference type="PANTHER" id="PTHR46825">
    <property type="entry name" value="D-ALANYL-D-ALANINE-CARBOXYPEPTIDASE/ENDOPEPTIDASE AMPH"/>
    <property type="match status" value="1"/>
</dbReference>
<comment type="caution">
    <text evidence="2">The sequence shown here is derived from an EMBL/GenBank/DDBJ whole genome shotgun (WGS) entry which is preliminary data.</text>
</comment>
<dbReference type="Gene3D" id="3.40.710.10">
    <property type="entry name" value="DD-peptidase/beta-lactamase superfamily"/>
    <property type="match status" value="1"/>
</dbReference>
<name>A0A432VYW7_9GAMM</name>
<dbReference type="InterPro" id="IPR012338">
    <property type="entry name" value="Beta-lactam/transpept-like"/>
</dbReference>